<keyword evidence="6 8" id="KW-0472">Membrane</keyword>
<protein>
    <submittedName>
        <fullName evidence="10">AMMONIUM TRANSPORTER</fullName>
    </submittedName>
</protein>
<dbReference type="Proteomes" id="UP001151532">
    <property type="component" value="Chromosome 5"/>
</dbReference>
<dbReference type="PANTHER" id="PTHR43029">
    <property type="entry name" value="AMMONIUM TRANSPORTER MEP2"/>
    <property type="match status" value="1"/>
</dbReference>
<proteinExistence type="inferred from homology"/>
<name>A0A9Q0WWA0_SALPP</name>
<dbReference type="Gene3D" id="1.10.3430.10">
    <property type="entry name" value="Ammonium transporter AmtB like domains"/>
    <property type="match status" value="1"/>
</dbReference>
<evidence type="ECO:0000313" key="11">
    <source>
        <dbReference type="Proteomes" id="UP001151532"/>
    </source>
</evidence>
<feature type="transmembrane region" description="Helical" evidence="8">
    <location>
        <begin position="63"/>
        <end position="83"/>
    </location>
</feature>
<dbReference type="PANTHER" id="PTHR43029:SF24">
    <property type="entry name" value="AMMONIUM TRANSPORTER 2 MEMBER 3"/>
    <property type="match status" value="1"/>
</dbReference>
<keyword evidence="4 8" id="KW-0812">Transmembrane</keyword>
<evidence type="ECO:0000256" key="2">
    <source>
        <dbReference type="ARBA" id="ARBA00005887"/>
    </source>
</evidence>
<dbReference type="SUPFAM" id="SSF111352">
    <property type="entry name" value="Ammonium transporter"/>
    <property type="match status" value="1"/>
</dbReference>
<evidence type="ECO:0000256" key="4">
    <source>
        <dbReference type="ARBA" id="ARBA00022692"/>
    </source>
</evidence>
<evidence type="ECO:0000256" key="7">
    <source>
        <dbReference type="ARBA" id="ARBA00023177"/>
    </source>
</evidence>
<evidence type="ECO:0000256" key="5">
    <source>
        <dbReference type="ARBA" id="ARBA00022989"/>
    </source>
</evidence>
<comment type="caution">
    <text evidence="10">The sequence shown here is derived from an EMBL/GenBank/DDBJ whole genome shotgun (WGS) entry which is preliminary data.</text>
</comment>
<gene>
    <name evidence="10" type="ORF">OIU79_017991</name>
</gene>
<dbReference type="InterPro" id="IPR018047">
    <property type="entry name" value="Ammonium_transpt_CS"/>
</dbReference>
<dbReference type="InterPro" id="IPR029020">
    <property type="entry name" value="Ammonium/urea_transptr"/>
</dbReference>
<dbReference type="PROSITE" id="PS01219">
    <property type="entry name" value="AMMONIUM_TRANSP"/>
    <property type="match status" value="1"/>
</dbReference>
<keyword evidence="5 8" id="KW-1133">Transmembrane helix</keyword>
<keyword evidence="3" id="KW-0813">Transport</keyword>
<dbReference type="OrthoDB" id="1741866at2759"/>
<accession>A0A9Q0WWA0</accession>
<evidence type="ECO:0000256" key="8">
    <source>
        <dbReference type="SAM" id="Phobius"/>
    </source>
</evidence>
<dbReference type="AlphaFoldDB" id="A0A9Q0WWA0"/>
<evidence type="ECO:0000256" key="1">
    <source>
        <dbReference type="ARBA" id="ARBA00004141"/>
    </source>
</evidence>
<feature type="transmembrane region" description="Helical" evidence="8">
    <location>
        <begin position="29"/>
        <end position="51"/>
    </location>
</feature>
<dbReference type="InterPro" id="IPR024041">
    <property type="entry name" value="NH4_transpt_AmtB-like_dom"/>
</dbReference>
<dbReference type="InterPro" id="IPR001905">
    <property type="entry name" value="Ammonium_transpt"/>
</dbReference>
<evidence type="ECO:0000256" key="3">
    <source>
        <dbReference type="ARBA" id="ARBA00022448"/>
    </source>
</evidence>
<feature type="domain" description="Ammonium transporter AmtB-like" evidence="9">
    <location>
        <begin position="16"/>
        <end position="95"/>
    </location>
</feature>
<dbReference type="EMBL" id="JAPFFK010000002">
    <property type="protein sequence ID" value="KAJ6774707.1"/>
    <property type="molecule type" value="Genomic_DNA"/>
</dbReference>
<dbReference type="GO" id="GO:0005886">
    <property type="term" value="C:plasma membrane"/>
    <property type="evidence" value="ECO:0007669"/>
    <property type="project" value="TreeGrafter"/>
</dbReference>
<dbReference type="GO" id="GO:0008519">
    <property type="term" value="F:ammonium channel activity"/>
    <property type="evidence" value="ECO:0007669"/>
    <property type="project" value="InterPro"/>
</dbReference>
<keyword evidence="7" id="KW-0924">Ammonia transport</keyword>
<evidence type="ECO:0000259" key="9">
    <source>
        <dbReference type="Pfam" id="PF00909"/>
    </source>
</evidence>
<comment type="subcellular location">
    <subcellularLocation>
        <location evidence="1">Membrane</location>
        <topology evidence="1">Multi-pass membrane protein</topology>
    </subcellularLocation>
</comment>
<feature type="transmembrane region" description="Helical" evidence="8">
    <location>
        <begin position="89"/>
        <end position="107"/>
    </location>
</feature>
<organism evidence="10 11">
    <name type="scientific">Salix purpurea</name>
    <name type="common">Purple osier willow</name>
    <dbReference type="NCBI Taxonomy" id="77065"/>
    <lineage>
        <taxon>Eukaryota</taxon>
        <taxon>Viridiplantae</taxon>
        <taxon>Streptophyta</taxon>
        <taxon>Embryophyta</taxon>
        <taxon>Tracheophyta</taxon>
        <taxon>Spermatophyta</taxon>
        <taxon>Magnoliopsida</taxon>
        <taxon>eudicotyledons</taxon>
        <taxon>Gunneridae</taxon>
        <taxon>Pentapetalae</taxon>
        <taxon>rosids</taxon>
        <taxon>fabids</taxon>
        <taxon>Malpighiales</taxon>
        <taxon>Salicaceae</taxon>
        <taxon>Saliceae</taxon>
        <taxon>Salix</taxon>
    </lineage>
</organism>
<evidence type="ECO:0000256" key="6">
    <source>
        <dbReference type="ARBA" id="ARBA00023136"/>
    </source>
</evidence>
<dbReference type="Pfam" id="PF00909">
    <property type="entry name" value="Ammonium_transp"/>
    <property type="match status" value="1"/>
</dbReference>
<reference evidence="10" key="1">
    <citation type="submission" date="2022-11" db="EMBL/GenBank/DDBJ databases">
        <authorList>
            <person name="Hyden B.L."/>
            <person name="Feng K."/>
            <person name="Yates T."/>
            <person name="Jawdy S."/>
            <person name="Smart L.B."/>
            <person name="Muchero W."/>
        </authorList>
    </citation>
    <scope>NUCLEOTIDE SEQUENCE</scope>
    <source>
        <tissue evidence="10">Shoot tip</tissue>
    </source>
</reference>
<comment type="similarity">
    <text evidence="2">Belongs to the ammonia transporter channel (TC 1.A.11.2) family.</text>
</comment>
<evidence type="ECO:0000313" key="10">
    <source>
        <dbReference type="EMBL" id="KAJ6774707.1"/>
    </source>
</evidence>
<keyword evidence="11" id="KW-1185">Reference proteome</keyword>
<sequence>MSLKHTYTVGASTSTIWGDGFLERRIIDYAGGFVIHLSSGVAGFTAAYWVGPRQPHDRQNFPPNSIIHMLGGAGFLWLGWTGFNGGSPFAADLVAFHWPFSTLIFALQPASWDSGTMGSAIDGSNVWFGATSLICILISRTVDLRMKEDDQEIGDDAVHGEEAYARWGDGEWMPGPLRLHMHPRLPSFLLPTPLLIFPSELDM</sequence>
<reference evidence="10" key="2">
    <citation type="journal article" date="2023" name="Int. J. Mol. Sci.">
        <title>De Novo Assembly and Annotation of 11 Diverse Shrub Willow (Salix) Genomes Reveals Novel Gene Organization in Sex-Linked Regions.</title>
        <authorList>
            <person name="Hyden B."/>
            <person name="Feng K."/>
            <person name="Yates T.B."/>
            <person name="Jawdy S."/>
            <person name="Cereghino C."/>
            <person name="Smart L.B."/>
            <person name="Muchero W."/>
        </authorList>
    </citation>
    <scope>NUCLEOTIDE SEQUENCE</scope>
    <source>
        <tissue evidence="10">Shoot tip</tissue>
    </source>
</reference>